<feature type="signal peptide" evidence="2">
    <location>
        <begin position="1"/>
        <end position="26"/>
    </location>
</feature>
<feature type="compositionally biased region" description="Basic and acidic residues" evidence="1">
    <location>
        <begin position="155"/>
        <end position="179"/>
    </location>
</feature>
<keyword evidence="2" id="KW-0732">Signal</keyword>
<dbReference type="Proteomes" id="UP001163846">
    <property type="component" value="Unassembled WGS sequence"/>
</dbReference>
<evidence type="ECO:0000313" key="3">
    <source>
        <dbReference type="EMBL" id="KAJ3839372.1"/>
    </source>
</evidence>
<reference evidence="3" key="1">
    <citation type="submission" date="2022-08" db="EMBL/GenBank/DDBJ databases">
        <authorList>
            <consortium name="DOE Joint Genome Institute"/>
            <person name="Min B."/>
            <person name="Riley R."/>
            <person name="Sierra-Patev S."/>
            <person name="Naranjo-Ortiz M."/>
            <person name="Looney B."/>
            <person name="Konkel Z."/>
            <person name="Slot J.C."/>
            <person name="Sakamoto Y."/>
            <person name="Steenwyk J.L."/>
            <person name="Rokas A."/>
            <person name="Carro J."/>
            <person name="Camarero S."/>
            <person name="Ferreira P."/>
            <person name="Molpeceres G."/>
            <person name="Ruiz-Duenas F.J."/>
            <person name="Serrano A."/>
            <person name="Henrissat B."/>
            <person name="Drula E."/>
            <person name="Hughes K.W."/>
            <person name="Mata J.L."/>
            <person name="Ishikawa N.K."/>
            <person name="Vargas-Isla R."/>
            <person name="Ushijima S."/>
            <person name="Smith C.A."/>
            <person name="Ahrendt S."/>
            <person name="Andreopoulos W."/>
            <person name="He G."/>
            <person name="Labutti K."/>
            <person name="Lipzen A."/>
            <person name="Ng V."/>
            <person name="Sandor L."/>
            <person name="Barry K."/>
            <person name="Martinez A.T."/>
            <person name="Xiao Y."/>
            <person name="Gibbons J.G."/>
            <person name="Terashima K."/>
            <person name="Hibbett D.S."/>
            <person name="Grigoriev I.V."/>
        </authorList>
    </citation>
    <scope>NUCLEOTIDE SEQUENCE</scope>
    <source>
        <strain evidence="3">TFB9207</strain>
    </source>
</reference>
<dbReference type="AlphaFoldDB" id="A0AA38UIB0"/>
<evidence type="ECO:0000256" key="2">
    <source>
        <dbReference type="SAM" id="SignalP"/>
    </source>
</evidence>
<keyword evidence="4" id="KW-1185">Reference proteome</keyword>
<accession>A0AA38UIB0</accession>
<dbReference type="EMBL" id="MU806131">
    <property type="protein sequence ID" value="KAJ3839372.1"/>
    <property type="molecule type" value="Genomic_DNA"/>
</dbReference>
<evidence type="ECO:0000256" key="1">
    <source>
        <dbReference type="SAM" id="MobiDB-lite"/>
    </source>
</evidence>
<name>A0AA38UIB0_9AGAR</name>
<comment type="caution">
    <text evidence="3">The sequence shown here is derived from an EMBL/GenBank/DDBJ whole genome shotgun (WGS) entry which is preliminary data.</text>
</comment>
<organism evidence="3 4">
    <name type="scientific">Lentinula raphanica</name>
    <dbReference type="NCBI Taxonomy" id="153919"/>
    <lineage>
        <taxon>Eukaryota</taxon>
        <taxon>Fungi</taxon>
        <taxon>Dikarya</taxon>
        <taxon>Basidiomycota</taxon>
        <taxon>Agaricomycotina</taxon>
        <taxon>Agaricomycetes</taxon>
        <taxon>Agaricomycetidae</taxon>
        <taxon>Agaricales</taxon>
        <taxon>Marasmiineae</taxon>
        <taxon>Omphalotaceae</taxon>
        <taxon>Lentinula</taxon>
    </lineage>
</organism>
<protein>
    <submittedName>
        <fullName evidence="3">Uncharacterized protein</fullName>
    </submittedName>
</protein>
<gene>
    <name evidence="3" type="ORF">F5878DRAFT_122697</name>
</gene>
<feature type="chain" id="PRO_5041301735" evidence="2">
    <location>
        <begin position="27"/>
        <end position="243"/>
    </location>
</feature>
<proteinExistence type="predicted"/>
<feature type="region of interest" description="Disordered" evidence="1">
    <location>
        <begin position="155"/>
        <end position="231"/>
    </location>
</feature>
<sequence>MNMRHWLCCQCRITLVTQLFAPMVYALCHERRKEAGTHGKGMLAIEIERARVRLREHVWLSPQGKGHMTQVFNNVAPSINQLYLNDEFKAAVEAQESLQKEKPDDIFIVNTNSTKWNEFFAPMVKVRGSGAGFAITEKDHPEEWKLYLQAEKDLEKKDPEKKEQEENKRKRKELQENERKKTRLTNVAGSHSREAQDEEDAQLRLASSETGVVDVDQVPQGNNEAQTLRVDGSRKAMEAALFG</sequence>
<evidence type="ECO:0000313" key="4">
    <source>
        <dbReference type="Proteomes" id="UP001163846"/>
    </source>
</evidence>